<dbReference type="AlphaFoldDB" id="A0A4R2EKE0"/>
<gene>
    <name evidence="2" type="ORF">CLV25_10781</name>
</gene>
<proteinExistence type="predicted"/>
<evidence type="ECO:0000313" key="3">
    <source>
        <dbReference type="Proteomes" id="UP000294830"/>
    </source>
</evidence>
<dbReference type="Gene3D" id="3.30.70.100">
    <property type="match status" value="1"/>
</dbReference>
<dbReference type="PANTHER" id="PTHR33336">
    <property type="entry name" value="QUINOL MONOOXYGENASE YGIN-RELATED"/>
    <property type="match status" value="1"/>
</dbReference>
<dbReference type="RefSeq" id="WP_131839259.1">
    <property type="nucleotide sequence ID" value="NZ_SLWB01000007.1"/>
</dbReference>
<reference evidence="2 3" key="1">
    <citation type="submission" date="2019-03" db="EMBL/GenBank/DDBJ databases">
        <title>Genomic Encyclopedia of Archaeal and Bacterial Type Strains, Phase II (KMG-II): from individual species to whole genera.</title>
        <authorList>
            <person name="Goeker M."/>
        </authorList>
    </citation>
    <scope>NUCLEOTIDE SEQUENCE [LARGE SCALE GENOMIC DNA]</scope>
    <source>
        <strain evidence="2 3">RL-C</strain>
    </source>
</reference>
<dbReference type="EMBL" id="SLWB01000007">
    <property type="protein sequence ID" value="TCN67622.1"/>
    <property type="molecule type" value="Genomic_DNA"/>
</dbReference>
<dbReference type="InterPro" id="IPR011008">
    <property type="entry name" value="Dimeric_a/b-barrel"/>
</dbReference>
<dbReference type="Pfam" id="PF03992">
    <property type="entry name" value="ABM"/>
    <property type="match status" value="1"/>
</dbReference>
<comment type="caution">
    <text evidence="2">The sequence shown here is derived from an EMBL/GenBank/DDBJ whole genome shotgun (WGS) entry which is preliminary data.</text>
</comment>
<dbReference type="InterPro" id="IPR050744">
    <property type="entry name" value="AI-2_Isomerase_LsrG"/>
</dbReference>
<dbReference type="PROSITE" id="PS51725">
    <property type="entry name" value="ABM"/>
    <property type="match status" value="1"/>
</dbReference>
<organism evidence="2 3">
    <name type="scientific">Acetobacteroides hydrogenigenes</name>
    <dbReference type="NCBI Taxonomy" id="979970"/>
    <lineage>
        <taxon>Bacteria</taxon>
        <taxon>Pseudomonadati</taxon>
        <taxon>Bacteroidota</taxon>
        <taxon>Bacteroidia</taxon>
        <taxon>Bacteroidales</taxon>
        <taxon>Rikenellaceae</taxon>
        <taxon>Acetobacteroides</taxon>
    </lineage>
</organism>
<accession>A0A4R2EKE0</accession>
<evidence type="ECO:0000259" key="1">
    <source>
        <dbReference type="PROSITE" id="PS51725"/>
    </source>
</evidence>
<keyword evidence="2" id="KW-0503">Monooxygenase</keyword>
<dbReference type="SUPFAM" id="SSF54909">
    <property type="entry name" value="Dimeric alpha+beta barrel"/>
    <property type="match status" value="1"/>
</dbReference>
<keyword evidence="3" id="KW-1185">Reference proteome</keyword>
<dbReference type="GO" id="GO:0004497">
    <property type="term" value="F:monooxygenase activity"/>
    <property type="evidence" value="ECO:0007669"/>
    <property type="project" value="UniProtKB-KW"/>
</dbReference>
<dbReference type="InterPro" id="IPR007138">
    <property type="entry name" value="ABM_dom"/>
</dbReference>
<name>A0A4R2EKE0_9BACT</name>
<dbReference type="PANTHER" id="PTHR33336:SF3">
    <property type="entry name" value="ABM DOMAIN-CONTAINING PROTEIN"/>
    <property type="match status" value="1"/>
</dbReference>
<keyword evidence="2" id="KW-0560">Oxidoreductase</keyword>
<dbReference type="OrthoDB" id="287932at2"/>
<protein>
    <submittedName>
        <fullName evidence="2">Quinol monooxygenase YgiN</fullName>
    </submittedName>
</protein>
<evidence type="ECO:0000313" key="2">
    <source>
        <dbReference type="EMBL" id="TCN67622.1"/>
    </source>
</evidence>
<feature type="domain" description="ABM" evidence="1">
    <location>
        <begin position="2"/>
        <end position="90"/>
    </location>
</feature>
<dbReference type="Proteomes" id="UP000294830">
    <property type="component" value="Unassembled WGS sequence"/>
</dbReference>
<sequence>MIRVNVQVIVGEENRAKLLEQLMYLSVNSQLEKGCFAYDIYECANDDEKLLIFETWESEAALKAHQQTAHYKSGSPRMRELAKDVKVERFVY</sequence>